<dbReference type="STRING" id="1267766.WYH_00978"/>
<dbReference type="Proteomes" id="UP000034392">
    <property type="component" value="Chromosome"/>
</dbReference>
<evidence type="ECO:0000259" key="2">
    <source>
        <dbReference type="Pfam" id="PF07995"/>
    </source>
</evidence>
<feature type="region of interest" description="Disordered" evidence="1">
    <location>
        <begin position="1"/>
        <end position="27"/>
    </location>
</feature>
<evidence type="ECO:0000313" key="3">
    <source>
        <dbReference type="EMBL" id="AKH42026.1"/>
    </source>
</evidence>
<reference evidence="3" key="1">
    <citation type="submission" date="2015-05" db="EMBL/GenBank/DDBJ databases">
        <title>The complete genome of Altererythrobacter atlanticus strain 26DY36.</title>
        <authorList>
            <person name="Wu Y.-H."/>
            <person name="Cheng H."/>
            <person name="Wu X.-W."/>
        </authorList>
    </citation>
    <scope>NUCLEOTIDE SEQUENCE [LARGE SCALE GENOMIC DNA]</scope>
    <source>
        <strain evidence="3">26DY36</strain>
    </source>
</reference>
<name>A0A0F7KSC4_9SPHN</name>
<dbReference type="Gene3D" id="2.120.10.30">
    <property type="entry name" value="TolB, C-terminal domain"/>
    <property type="match status" value="1"/>
</dbReference>
<proteinExistence type="predicted"/>
<dbReference type="SUPFAM" id="SSF50952">
    <property type="entry name" value="Soluble quinoprotein glucose dehydrogenase"/>
    <property type="match status" value="1"/>
</dbReference>
<protein>
    <submittedName>
        <fullName evidence="3">Soluble aldose sugar dehydrogenase YliI</fullName>
        <ecNumber evidence="3">1.1.5.-</ecNumber>
    </submittedName>
</protein>
<dbReference type="Pfam" id="PF07995">
    <property type="entry name" value="GSDH"/>
    <property type="match status" value="1"/>
</dbReference>
<dbReference type="PATRIC" id="fig|1267766.3.peg.983"/>
<dbReference type="AlphaFoldDB" id="A0A0F7KSC4"/>
<dbReference type="InterPro" id="IPR011042">
    <property type="entry name" value="6-blade_b-propeller_TolB-like"/>
</dbReference>
<sequence length="372" mass="39506">MIGLASCGATQSGDSAPAAGSGQPYAVSEHGSFAEPWALAFAPGTDTLFITEKAGTMKFLDTASGTLGTVTGLPEVAYAGQGGLGDVAFLPGEDGPLAGRTIYLTWAEPGEGETRGAAMGRGTLACESETACTLEDFSVIWRQVPKVSGAGHYSHKIAFLPDGEYLFLSSGDRQKGDPAQDLGTNLGKVLRLNLDGTPAPGNPFADRGGVSAEIWSYGHRNLLGLEFDSAGRLWDLEHGPRGGDEINLVREGANYGWPVVSNGVHYNGDPIPDHPTHPEFTAPAISWNPVIAPGDFIFYSGRLWPEWKDQALATGLATMALVRISFDDQFNGTEQARYDFGKRLRDIVEGPDGTIWIAEDGPGGRLLQLRPE</sequence>
<organism evidence="3 4">
    <name type="scientific">Croceibacterium atlanticum</name>
    <dbReference type="NCBI Taxonomy" id="1267766"/>
    <lineage>
        <taxon>Bacteria</taxon>
        <taxon>Pseudomonadati</taxon>
        <taxon>Pseudomonadota</taxon>
        <taxon>Alphaproteobacteria</taxon>
        <taxon>Sphingomonadales</taxon>
        <taxon>Erythrobacteraceae</taxon>
        <taxon>Croceibacterium</taxon>
    </lineage>
</organism>
<dbReference type="GO" id="GO:0016491">
    <property type="term" value="F:oxidoreductase activity"/>
    <property type="evidence" value="ECO:0007669"/>
    <property type="project" value="UniProtKB-KW"/>
</dbReference>
<dbReference type="EC" id="1.1.5.-" evidence="3"/>
<keyword evidence="4" id="KW-1185">Reference proteome</keyword>
<dbReference type="PANTHER" id="PTHR19328">
    <property type="entry name" value="HEDGEHOG-INTERACTING PROTEIN"/>
    <property type="match status" value="1"/>
</dbReference>
<gene>
    <name evidence="3" type="primary">yliI_1</name>
    <name evidence="3" type="ORF">WYH_00978</name>
</gene>
<accession>A0A0F7KSC4</accession>
<keyword evidence="3" id="KW-0560">Oxidoreductase</keyword>
<evidence type="ECO:0000256" key="1">
    <source>
        <dbReference type="SAM" id="MobiDB-lite"/>
    </source>
</evidence>
<dbReference type="EMBL" id="CP011452">
    <property type="protein sequence ID" value="AKH42026.1"/>
    <property type="molecule type" value="Genomic_DNA"/>
</dbReference>
<dbReference type="KEGG" id="aay:WYH_00978"/>
<feature type="domain" description="Glucose/Sorbosone dehydrogenase" evidence="2">
    <location>
        <begin position="34"/>
        <end position="367"/>
    </location>
</feature>
<dbReference type="InterPro" id="IPR012938">
    <property type="entry name" value="Glc/Sorbosone_DH"/>
</dbReference>
<evidence type="ECO:0000313" key="4">
    <source>
        <dbReference type="Proteomes" id="UP000034392"/>
    </source>
</evidence>
<dbReference type="InterPro" id="IPR011041">
    <property type="entry name" value="Quinoprot_gluc/sorb_DH_b-prop"/>
</dbReference>
<dbReference type="PANTHER" id="PTHR19328:SF75">
    <property type="entry name" value="ALDOSE SUGAR DEHYDROGENASE YLII"/>
    <property type="match status" value="1"/>
</dbReference>